<dbReference type="OrthoDB" id="5486273at2759"/>
<keyword evidence="3" id="KW-1185">Reference proteome</keyword>
<dbReference type="InParanoid" id="A0A3N4LWV4"/>
<reference evidence="2 3" key="1">
    <citation type="journal article" date="2018" name="Nat. Ecol. Evol.">
        <title>Pezizomycetes genomes reveal the molecular basis of ectomycorrhizal truffle lifestyle.</title>
        <authorList>
            <person name="Murat C."/>
            <person name="Payen T."/>
            <person name="Noel B."/>
            <person name="Kuo A."/>
            <person name="Morin E."/>
            <person name="Chen J."/>
            <person name="Kohler A."/>
            <person name="Krizsan K."/>
            <person name="Balestrini R."/>
            <person name="Da Silva C."/>
            <person name="Montanini B."/>
            <person name="Hainaut M."/>
            <person name="Levati E."/>
            <person name="Barry K.W."/>
            <person name="Belfiori B."/>
            <person name="Cichocki N."/>
            <person name="Clum A."/>
            <person name="Dockter R.B."/>
            <person name="Fauchery L."/>
            <person name="Guy J."/>
            <person name="Iotti M."/>
            <person name="Le Tacon F."/>
            <person name="Lindquist E.A."/>
            <person name="Lipzen A."/>
            <person name="Malagnac F."/>
            <person name="Mello A."/>
            <person name="Molinier V."/>
            <person name="Miyauchi S."/>
            <person name="Poulain J."/>
            <person name="Riccioni C."/>
            <person name="Rubini A."/>
            <person name="Sitrit Y."/>
            <person name="Splivallo R."/>
            <person name="Traeger S."/>
            <person name="Wang M."/>
            <person name="Zifcakova L."/>
            <person name="Wipf D."/>
            <person name="Zambonelli A."/>
            <person name="Paolocci F."/>
            <person name="Nowrousian M."/>
            <person name="Ottonello S."/>
            <person name="Baldrian P."/>
            <person name="Spatafora J.W."/>
            <person name="Henrissat B."/>
            <person name="Nagy L.G."/>
            <person name="Aury J.M."/>
            <person name="Wincker P."/>
            <person name="Grigoriev I.V."/>
            <person name="Bonfante P."/>
            <person name="Martin F.M."/>
        </authorList>
    </citation>
    <scope>NUCLEOTIDE SEQUENCE [LARGE SCALE GENOMIC DNA]</scope>
    <source>
        <strain evidence="2 3">ATCC MYA-4762</strain>
    </source>
</reference>
<evidence type="ECO:0000256" key="1">
    <source>
        <dbReference type="SAM" id="MobiDB-lite"/>
    </source>
</evidence>
<feature type="compositionally biased region" description="Basic and acidic residues" evidence="1">
    <location>
        <begin position="8"/>
        <end position="18"/>
    </location>
</feature>
<evidence type="ECO:0000313" key="3">
    <source>
        <dbReference type="Proteomes" id="UP000267821"/>
    </source>
</evidence>
<proteinExistence type="predicted"/>
<feature type="compositionally biased region" description="Pro residues" evidence="1">
    <location>
        <begin position="31"/>
        <end position="42"/>
    </location>
</feature>
<protein>
    <submittedName>
        <fullName evidence="2">Uncharacterized protein</fullName>
    </submittedName>
</protein>
<sequence length="166" mass="18899">MPIKGKRKDNPGKEDRVNPPHKTRLPVTDHPQPPSPVIPPVIPSDTDLDTRTLDTGTFNTAMNVLSRAFDPILQTKATEISNRHSYHLHGLLTILEDFYKINLFSSYYQGNAAKYLTDERVATRSVSTDTEDSEWTVAKWEKLQREHATFKGDSAKYCKAYLSTHR</sequence>
<dbReference type="EMBL" id="ML121531">
    <property type="protein sequence ID" value="RPB27290.1"/>
    <property type="molecule type" value="Genomic_DNA"/>
</dbReference>
<accession>A0A3N4LWV4</accession>
<organism evidence="2 3">
    <name type="scientific">Terfezia boudieri ATCC MYA-4762</name>
    <dbReference type="NCBI Taxonomy" id="1051890"/>
    <lineage>
        <taxon>Eukaryota</taxon>
        <taxon>Fungi</taxon>
        <taxon>Dikarya</taxon>
        <taxon>Ascomycota</taxon>
        <taxon>Pezizomycotina</taxon>
        <taxon>Pezizomycetes</taxon>
        <taxon>Pezizales</taxon>
        <taxon>Pezizaceae</taxon>
        <taxon>Terfezia</taxon>
    </lineage>
</organism>
<dbReference type="Proteomes" id="UP000267821">
    <property type="component" value="Unassembled WGS sequence"/>
</dbReference>
<evidence type="ECO:0000313" key="2">
    <source>
        <dbReference type="EMBL" id="RPB27290.1"/>
    </source>
</evidence>
<name>A0A3N4LWV4_9PEZI</name>
<feature type="region of interest" description="Disordered" evidence="1">
    <location>
        <begin position="1"/>
        <end position="46"/>
    </location>
</feature>
<gene>
    <name evidence="2" type="ORF">L211DRAFT_846123</name>
</gene>
<dbReference type="AlphaFoldDB" id="A0A3N4LWV4"/>